<keyword evidence="5" id="KW-1185">Reference proteome</keyword>
<feature type="compositionally biased region" description="Basic and acidic residues" evidence="3">
    <location>
        <begin position="246"/>
        <end position="256"/>
    </location>
</feature>
<dbReference type="SMART" id="SM01085">
    <property type="entry name" value="CK_II_beta"/>
    <property type="match status" value="1"/>
</dbReference>
<name>A0ABR2KDF8_9EUKA</name>
<feature type="region of interest" description="Disordered" evidence="3">
    <location>
        <begin position="241"/>
        <end position="264"/>
    </location>
</feature>
<dbReference type="InterPro" id="IPR000704">
    <property type="entry name" value="Casein_kinase_II_reg-sub"/>
</dbReference>
<dbReference type="EMBL" id="JAPFFF010000005">
    <property type="protein sequence ID" value="KAK8889170.1"/>
    <property type="molecule type" value="Genomic_DNA"/>
</dbReference>
<dbReference type="SUPFAM" id="SSF57798">
    <property type="entry name" value="Casein kinase II beta subunit"/>
    <property type="match status" value="1"/>
</dbReference>
<evidence type="ECO:0000256" key="1">
    <source>
        <dbReference type="ARBA" id="ARBA00006941"/>
    </source>
</evidence>
<dbReference type="PANTHER" id="PTHR11740">
    <property type="entry name" value="CASEIN KINASE II SUBUNIT BETA"/>
    <property type="match status" value="1"/>
</dbReference>
<comment type="subunit">
    <text evidence="2">Tetramer of two alpha and two beta subunits.</text>
</comment>
<comment type="caution">
    <text evidence="4">The sequence shown here is derived from an EMBL/GenBank/DDBJ whole genome shotgun (WGS) entry which is preliminary data.</text>
</comment>
<dbReference type="Pfam" id="PF01214">
    <property type="entry name" value="CK_II_beta"/>
    <property type="match status" value="1"/>
</dbReference>
<reference evidence="4 5" key="1">
    <citation type="submission" date="2024-04" db="EMBL/GenBank/DDBJ databases">
        <title>Tritrichomonas musculus Genome.</title>
        <authorList>
            <person name="Alves-Ferreira E."/>
            <person name="Grigg M."/>
            <person name="Lorenzi H."/>
            <person name="Galac M."/>
        </authorList>
    </citation>
    <scope>NUCLEOTIDE SEQUENCE [LARGE SCALE GENOMIC DNA]</scope>
    <source>
        <strain evidence="4 5">EAF2021</strain>
    </source>
</reference>
<dbReference type="Gene3D" id="2.20.25.20">
    <property type="match status" value="1"/>
</dbReference>
<dbReference type="PANTHER" id="PTHR11740:SF0">
    <property type="entry name" value="CASEIN KINASE II SUBUNIT BETA"/>
    <property type="match status" value="1"/>
</dbReference>
<evidence type="ECO:0000313" key="4">
    <source>
        <dbReference type="EMBL" id="KAK8889170.1"/>
    </source>
</evidence>
<organism evidence="4 5">
    <name type="scientific">Tritrichomonas musculus</name>
    <dbReference type="NCBI Taxonomy" id="1915356"/>
    <lineage>
        <taxon>Eukaryota</taxon>
        <taxon>Metamonada</taxon>
        <taxon>Parabasalia</taxon>
        <taxon>Tritrichomonadida</taxon>
        <taxon>Tritrichomonadidae</taxon>
        <taxon>Tritrichomonas</taxon>
    </lineage>
</organism>
<gene>
    <name evidence="4" type="ORF">M9Y10_033915</name>
</gene>
<dbReference type="PRINTS" id="PR00472">
    <property type="entry name" value="CASNKINASEII"/>
</dbReference>
<protein>
    <recommendedName>
        <fullName evidence="2">Casein kinase II subunit beta</fullName>
        <shortName evidence="2">CK II beta</shortName>
    </recommendedName>
</protein>
<dbReference type="Proteomes" id="UP001470230">
    <property type="component" value="Unassembled WGS sequence"/>
</dbReference>
<proteinExistence type="inferred from homology"/>
<dbReference type="InterPro" id="IPR035991">
    <property type="entry name" value="Casein_kinase_II_beta-like"/>
</dbReference>
<dbReference type="Gene3D" id="1.10.1820.10">
    <property type="entry name" value="protein kinase ck2 holoenzyme, chain C, domain 1"/>
    <property type="match status" value="1"/>
</dbReference>
<comment type="similarity">
    <text evidence="1 2">Belongs to the casein kinase 2 subunit beta family.</text>
</comment>
<evidence type="ECO:0000256" key="3">
    <source>
        <dbReference type="SAM" id="MobiDB-lite"/>
    </source>
</evidence>
<accession>A0ABR2KDF8</accession>
<sequence length="276" mass="32028">MFDIPFNNEAPVSKCVIPSNKITVSLQSDSDDSSDDEGWIQTFCLSKRNQNHKIEPSWFCAIDKSFFDKELIQYDKSSQEEEEEITNSIELIKDEFKQESERINSEKEIKLQCLAEHVYGLFHAKYILTKKGLEKMREKFEAKHWGTCPRYYCYNNPVLPYGKSNSPGVHCVQVYCPVCKEIYDSFDIRAEGIDGAYFGPTFAIMFCKFYPQLFSCEKPEQILRIHGFRIANYKNKSDFFTMTEPPKTDRNEKDKSNNSTTSTVVTPLTPEEILLL</sequence>
<dbReference type="InterPro" id="IPR016149">
    <property type="entry name" value="Casein_kin_II_reg-sub_N"/>
</dbReference>
<evidence type="ECO:0000313" key="5">
    <source>
        <dbReference type="Proteomes" id="UP001470230"/>
    </source>
</evidence>
<evidence type="ECO:0000256" key="2">
    <source>
        <dbReference type="RuleBase" id="RU361268"/>
    </source>
</evidence>